<name>A0ABU6WTU8_9FABA</name>
<proteinExistence type="predicted"/>
<keyword evidence="2" id="KW-1185">Reference proteome</keyword>
<reference evidence="1 2" key="1">
    <citation type="journal article" date="2023" name="Plants (Basel)">
        <title>Bridging the Gap: Combining Genomics and Transcriptomics Approaches to Understand Stylosanthes scabra, an Orphan Legume from the Brazilian Caatinga.</title>
        <authorList>
            <person name="Ferreira-Neto J.R.C."/>
            <person name="da Silva M.D."/>
            <person name="Binneck E."/>
            <person name="de Melo N.F."/>
            <person name="da Silva R.H."/>
            <person name="de Melo A.L.T.M."/>
            <person name="Pandolfi V."/>
            <person name="Bustamante F.O."/>
            <person name="Brasileiro-Vidal A.C."/>
            <person name="Benko-Iseppon A.M."/>
        </authorList>
    </citation>
    <scope>NUCLEOTIDE SEQUENCE [LARGE SCALE GENOMIC DNA]</scope>
    <source>
        <tissue evidence="1">Leaves</tissue>
    </source>
</reference>
<dbReference type="EMBL" id="JASCZI010182264">
    <property type="protein sequence ID" value="MED6187488.1"/>
    <property type="molecule type" value="Genomic_DNA"/>
</dbReference>
<sequence>MVKNLVSSPPPGDYGREILSNPSFSYSVLKAFLSYLIKANITTSSQIETITSPLLTLGTAAISFQSFSGVSLVTDVVSPVIVAPPPVPGCSVVSGSSSSSHRLCCRLASTIPIRIRHCSSFSCRLLQPTTILVRLHDWKLLCSSV</sequence>
<gene>
    <name evidence="1" type="ORF">PIB30_076948</name>
</gene>
<accession>A0ABU6WTU8</accession>
<comment type="caution">
    <text evidence="1">The sequence shown here is derived from an EMBL/GenBank/DDBJ whole genome shotgun (WGS) entry which is preliminary data.</text>
</comment>
<evidence type="ECO:0000313" key="1">
    <source>
        <dbReference type="EMBL" id="MED6187488.1"/>
    </source>
</evidence>
<evidence type="ECO:0000313" key="2">
    <source>
        <dbReference type="Proteomes" id="UP001341840"/>
    </source>
</evidence>
<protein>
    <submittedName>
        <fullName evidence="1">Uncharacterized protein</fullName>
    </submittedName>
</protein>
<organism evidence="1 2">
    <name type="scientific">Stylosanthes scabra</name>
    <dbReference type="NCBI Taxonomy" id="79078"/>
    <lineage>
        <taxon>Eukaryota</taxon>
        <taxon>Viridiplantae</taxon>
        <taxon>Streptophyta</taxon>
        <taxon>Embryophyta</taxon>
        <taxon>Tracheophyta</taxon>
        <taxon>Spermatophyta</taxon>
        <taxon>Magnoliopsida</taxon>
        <taxon>eudicotyledons</taxon>
        <taxon>Gunneridae</taxon>
        <taxon>Pentapetalae</taxon>
        <taxon>rosids</taxon>
        <taxon>fabids</taxon>
        <taxon>Fabales</taxon>
        <taxon>Fabaceae</taxon>
        <taxon>Papilionoideae</taxon>
        <taxon>50 kb inversion clade</taxon>
        <taxon>dalbergioids sensu lato</taxon>
        <taxon>Dalbergieae</taxon>
        <taxon>Pterocarpus clade</taxon>
        <taxon>Stylosanthes</taxon>
    </lineage>
</organism>
<dbReference type="Proteomes" id="UP001341840">
    <property type="component" value="Unassembled WGS sequence"/>
</dbReference>